<dbReference type="EMBL" id="JAKELL010000053">
    <property type="protein sequence ID" value="KAH8986596.1"/>
    <property type="molecule type" value="Genomic_DNA"/>
</dbReference>
<dbReference type="Proteomes" id="UP001201163">
    <property type="component" value="Unassembled WGS sequence"/>
</dbReference>
<organism evidence="1 2">
    <name type="scientific">Lactarius akahatsu</name>
    <dbReference type="NCBI Taxonomy" id="416441"/>
    <lineage>
        <taxon>Eukaryota</taxon>
        <taxon>Fungi</taxon>
        <taxon>Dikarya</taxon>
        <taxon>Basidiomycota</taxon>
        <taxon>Agaricomycotina</taxon>
        <taxon>Agaricomycetes</taxon>
        <taxon>Russulales</taxon>
        <taxon>Russulaceae</taxon>
        <taxon>Lactarius</taxon>
    </lineage>
</organism>
<dbReference type="PANTHER" id="PTHR39474:SF1">
    <property type="entry name" value="FUNGAL SPECIFIC TRANSCRIPTION FACTOR"/>
    <property type="match status" value="1"/>
</dbReference>
<protein>
    <submittedName>
        <fullName evidence="1">Uncharacterized protein</fullName>
    </submittedName>
</protein>
<dbReference type="PANTHER" id="PTHR39474">
    <property type="entry name" value="UNNAMED PRODUCT"/>
    <property type="match status" value="1"/>
</dbReference>
<feature type="non-terminal residue" evidence="1">
    <location>
        <position position="81"/>
    </location>
</feature>
<reference evidence="1" key="1">
    <citation type="submission" date="2022-01" db="EMBL/GenBank/DDBJ databases">
        <title>Comparative genomics reveals a dynamic genome evolution in the ectomycorrhizal milk-cap (Lactarius) mushrooms.</title>
        <authorList>
            <consortium name="DOE Joint Genome Institute"/>
            <person name="Lebreton A."/>
            <person name="Tang N."/>
            <person name="Kuo A."/>
            <person name="LaButti K."/>
            <person name="Drula E."/>
            <person name="Barry K."/>
            <person name="Clum A."/>
            <person name="Lipzen A."/>
            <person name="Mousain D."/>
            <person name="Ng V."/>
            <person name="Wang R."/>
            <person name="Wang X."/>
            <person name="Dai Y."/>
            <person name="Henrissat B."/>
            <person name="Grigoriev I.V."/>
            <person name="Guerin-Laguette A."/>
            <person name="Yu F."/>
            <person name="Martin F.M."/>
        </authorList>
    </citation>
    <scope>NUCLEOTIDE SEQUENCE</scope>
    <source>
        <strain evidence="1">QP</strain>
    </source>
</reference>
<dbReference type="AlphaFoldDB" id="A0AAD4LFI5"/>
<accession>A0AAD4LFI5</accession>
<sequence>LLPAPPASSASDDAALKKLDVGSQSVASAKYDSLGPLVVNSDGTLSRITNWPNMTHAERERTFRVLAARNQLVCAQRHVRT</sequence>
<keyword evidence="2" id="KW-1185">Reference proteome</keyword>
<comment type="caution">
    <text evidence="1">The sequence shown here is derived from an EMBL/GenBank/DDBJ whole genome shotgun (WGS) entry which is preliminary data.</text>
</comment>
<evidence type="ECO:0000313" key="2">
    <source>
        <dbReference type="Proteomes" id="UP001201163"/>
    </source>
</evidence>
<evidence type="ECO:0000313" key="1">
    <source>
        <dbReference type="EMBL" id="KAH8986596.1"/>
    </source>
</evidence>
<name>A0AAD4LFI5_9AGAM</name>
<gene>
    <name evidence="1" type="ORF">EDB92DRAFT_1801792</name>
</gene>
<proteinExistence type="predicted"/>